<accession>A0A3S3PH61</accession>
<name>A0A3S3PH61_9ACAR</name>
<dbReference type="InterPro" id="IPR010463">
    <property type="entry name" value="DUF1057"/>
</dbReference>
<dbReference type="Gene3D" id="3.40.50.1820">
    <property type="entry name" value="alpha/beta hydrolase"/>
    <property type="match status" value="1"/>
</dbReference>
<dbReference type="EMBL" id="NCKU01010217">
    <property type="protein sequence ID" value="RWS00920.1"/>
    <property type="molecule type" value="Genomic_DNA"/>
</dbReference>
<dbReference type="Pfam" id="PF06342">
    <property type="entry name" value="DUF1057"/>
    <property type="match status" value="1"/>
</dbReference>
<dbReference type="PANTHER" id="PTHR47533:SF4">
    <property type="entry name" value="AB HYDROLASE-1 DOMAIN-CONTAINING PROTEIN"/>
    <property type="match status" value="1"/>
</dbReference>
<keyword evidence="2" id="KW-1185">Reference proteome</keyword>
<dbReference type="OrthoDB" id="6431331at2759"/>
<reference evidence="1 2" key="1">
    <citation type="journal article" date="2018" name="Gigascience">
        <title>Genomes of trombidid mites reveal novel predicted allergens and laterally-transferred genes associated with secondary metabolism.</title>
        <authorList>
            <person name="Dong X."/>
            <person name="Chaisiri K."/>
            <person name="Xia D."/>
            <person name="Armstrong S.D."/>
            <person name="Fang Y."/>
            <person name="Donnelly M.J."/>
            <person name="Kadowaki T."/>
            <person name="McGarry J.W."/>
            <person name="Darby A.C."/>
            <person name="Makepeace B.L."/>
        </authorList>
    </citation>
    <scope>NUCLEOTIDE SEQUENCE [LARGE SCALE GENOMIC DNA]</scope>
    <source>
        <strain evidence="1">UoL-WK</strain>
    </source>
</reference>
<evidence type="ECO:0000313" key="2">
    <source>
        <dbReference type="Proteomes" id="UP000285301"/>
    </source>
</evidence>
<dbReference type="SUPFAM" id="SSF53474">
    <property type="entry name" value="alpha/beta-Hydrolases"/>
    <property type="match status" value="1"/>
</dbReference>
<comment type="caution">
    <text evidence="1">The sequence shown here is derived from an EMBL/GenBank/DDBJ whole genome shotgun (WGS) entry which is preliminary data.</text>
</comment>
<dbReference type="InterPro" id="IPR029058">
    <property type="entry name" value="AB_hydrolase_fold"/>
</dbReference>
<sequence>MILNRNRERLPQLYFEKMFSTVSSRSFTNISEPIDSKTYHNNVKKIQIETCGELYKKWKKTKRIYRNAPENGLKLIVEYADSGDKQRPTVLCIHGSPGSCQVFASLINYLSAKNFRVIAPNLPDYSLTEKFNFFRHTSDEKTEFLKDFLKAIDVNEIDLVVSHSSGVYPAVRLWHDQTTIKVKALALLNPAGHRRIRGMRPASFVDLSVHIYLNPIGRWIYRKIAHKLMPLAGVIVKSTPDNALLAATTMYHADIQKLAYYLNEIKEKQIPCLYVFSNNDKLIEEFIFLEMAELLGLKESEFNEFGENGNMVQKAISNSNVIVLRFNSAGHYAFIKYAHIVNEWIEALLHSICNGKQTFNK</sequence>
<dbReference type="PANTHER" id="PTHR47533">
    <property type="entry name" value="PROTEIN CBG21859"/>
    <property type="match status" value="1"/>
</dbReference>
<dbReference type="Proteomes" id="UP000285301">
    <property type="component" value="Unassembled WGS sequence"/>
</dbReference>
<dbReference type="AlphaFoldDB" id="A0A3S3PH61"/>
<evidence type="ECO:0000313" key="1">
    <source>
        <dbReference type="EMBL" id="RWS00920.1"/>
    </source>
</evidence>
<organism evidence="1 2">
    <name type="scientific">Dinothrombium tinctorium</name>
    <dbReference type="NCBI Taxonomy" id="1965070"/>
    <lineage>
        <taxon>Eukaryota</taxon>
        <taxon>Metazoa</taxon>
        <taxon>Ecdysozoa</taxon>
        <taxon>Arthropoda</taxon>
        <taxon>Chelicerata</taxon>
        <taxon>Arachnida</taxon>
        <taxon>Acari</taxon>
        <taxon>Acariformes</taxon>
        <taxon>Trombidiformes</taxon>
        <taxon>Prostigmata</taxon>
        <taxon>Anystina</taxon>
        <taxon>Parasitengona</taxon>
        <taxon>Trombidioidea</taxon>
        <taxon>Trombidiidae</taxon>
        <taxon>Dinothrombium</taxon>
    </lineage>
</organism>
<protein>
    <submittedName>
        <fullName evidence="1">DUF1057 domain containing protein-like protein</fullName>
    </submittedName>
</protein>
<gene>
    <name evidence="1" type="ORF">B4U79_08771</name>
</gene>
<proteinExistence type="predicted"/>